<dbReference type="Proteomes" id="UP000188929">
    <property type="component" value="Unassembled WGS sequence"/>
</dbReference>
<reference evidence="4" key="1">
    <citation type="submission" date="2016-10" db="EMBL/GenBank/DDBJ databases">
        <title>Frankia sp. NRRL B-16386 Genome sequencing.</title>
        <authorList>
            <person name="Ghodhbane-Gtari F."/>
            <person name="Swanson E."/>
            <person name="Gueddou A."/>
            <person name="Hezbri K."/>
            <person name="Ktari K."/>
            <person name="Nouioui I."/>
            <person name="Morris K."/>
            <person name="Simpson S."/>
            <person name="Abebe-Akele F."/>
            <person name="Thomas K."/>
            <person name="Gtari M."/>
            <person name="Tisa L.S."/>
        </authorList>
    </citation>
    <scope>NUCLEOTIDE SEQUENCE [LARGE SCALE GENOMIC DNA]</scope>
    <source>
        <strain evidence="4">NRRL B-16386</strain>
    </source>
</reference>
<accession>A0A1V2I8Q7</accession>
<keyword evidence="2" id="KW-1133">Transmembrane helix</keyword>
<feature type="transmembrane region" description="Helical" evidence="2">
    <location>
        <begin position="77"/>
        <end position="97"/>
    </location>
</feature>
<feature type="region of interest" description="Disordered" evidence="1">
    <location>
        <begin position="26"/>
        <end position="49"/>
    </location>
</feature>
<name>A0A1V2I8Q7_9ACTN</name>
<protein>
    <submittedName>
        <fullName evidence="3">Uncharacterized protein</fullName>
    </submittedName>
</protein>
<feature type="region of interest" description="Disordered" evidence="1">
    <location>
        <begin position="1"/>
        <end position="20"/>
    </location>
</feature>
<feature type="transmembrane region" description="Helical" evidence="2">
    <location>
        <begin position="52"/>
        <end position="71"/>
    </location>
</feature>
<gene>
    <name evidence="3" type="ORF">BL253_18190</name>
</gene>
<evidence type="ECO:0000256" key="2">
    <source>
        <dbReference type="SAM" id="Phobius"/>
    </source>
</evidence>
<dbReference type="EMBL" id="MOMC01000037">
    <property type="protein sequence ID" value="ONH28778.1"/>
    <property type="molecule type" value="Genomic_DNA"/>
</dbReference>
<evidence type="ECO:0000313" key="3">
    <source>
        <dbReference type="EMBL" id="ONH28778.1"/>
    </source>
</evidence>
<sequence length="104" mass="10909">MREMVRAMNEGDTAAVADEHPARPDASLAGQFAARPEATQGARAHPHHRGNAGSWAAVTMIIIGFALGAFALPTHSIVLWIATGAALVVGGILALCFRIMDQVH</sequence>
<dbReference type="AlphaFoldDB" id="A0A1V2I8Q7"/>
<keyword evidence="2" id="KW-0472">Membrane</keyword>
<organism evidence="3 4">
    <name type="scientific">Pseudofrankia asymbiotica</name>
    <dbReference type="NCBI Taxonomy" id="1834516"/>
    <lineage>
        <taxon>Bacteria</taxon>
        <taxon>Bacillati</taxon>
        <taxon>Actinomycetota</taxon>
        <taxon>Actinomycetes</taxon>
        <taxon>Frankiales</taxon>
        <taxon>Frankiaceae</taxon>
        <taxon>Pseudofrankia</taxon>
    </lineage>
</organism>
<evidence type="ECO:0000256" key="1">
    <source>
        <dbReference type="SAM" id="MobiDB-lite"/>
    </source>
</evidence>
<keyword evidence="2" id="KW-0812">Transmembrane</keyword>
<evidence type="ECO:0000313" key="4">
    <source>
        <dbReference type="Proteomes" id="UP000188929"/>
    </source>
</evidence>
<proteinExistence type="predicted"/>
<comment type="caution">
    <text evidence="3">The sequence shown here is derived from an EMBL/GenBank/DDBJ whole genome shotgun (WGS) entry which is preliminary data.</text>
</comment>
<keyword evidence="4" id="KW-1185">Reference proteome</keyword>